<feature type="compositionally biased region" description="Polar residues" evidence="3">
    <location>
        <begin position="71"/>
        <end position="90"/>
    </location>
</feature>
<feature type="compositionally biased region" description="Basic and acidic residues" evidence="3">
    <location>
        <begin position="472"/>
        <end position="481"/>
    </location>
</feature>
<feature type="compositionally biased region" description="Pro residues" evidence="3">
    <location>
        <begin position="181"/>
        <end position="193"/>
    </location>
</feature>
<feature type="DNA-binding region" description="Homeobox" evidence="1">
    <location>
        <begin position="115"/>
        <end position="174"/>
    </location>
</feature>
<feature type="region of interest" description="Disordered" evidence="3">
    <location>
        <begin position="165"/>
        <end position="270"/>
    </location>
</feature>
<comment type="subcellular location">
    <subcellularLocation>
        <location evidence="1 2">Nucleus</location>
    </subcellularLocation>
</comment>
<evidence type="ECO:0000256" key="3">
    <source>
        <dbReference type="SAM" id="MobiDB-lite"/>
    </source>
</evidence>
<feature type="compositionally biased region" description="Low complexity" evidence="3">
    <location>
        <begin position="331"/>
        <end position="342"/>
    </location>
</feature>
<evidence type="ECO:0000313" key="6">
    <source>
        <dbReference type="Proteomes" id="UP000183567"/>
    </source>
</evidence>
<dbReference type="EMBL" id="LVVM01004992">
    <property type="protein sequence ID" value="OJA11631.1"/>
    <property type="molecule type" value="Genomic_DNA"/>
</dbReference>
<dbReference type="Pfam" id="PF00046">
    <property type="entry name" value="Homeodomain"/>
    <property type="match status" value="1"/>
</dbReference>
<feature type="domain" description="Homeobox" evidence="4">
    <location>
        <begin position="113"/>
        <end position="173"/>
    </location>
</feature>
<keyword evidence="6" id="KW-1185">Reference proteome</keyword>
<evidence type="ECO:0000313" key="5">
    <source>
        <dbReference type="EMBL" id="OJA11631.1"/>
    </source>
</evidence>
<evidence type="ECO:0000259" key="4">
    <source>
        <dbReference type="PROSITE" id="PS50071"/>
    </source>
</evidence>
<dbReference type="SMART" id="SM00389">
    <property type="entry name" value="HOX"/>
    <property type="match status" value="1"/>
</dbReference>
<dbReference type="PROSITE" id="PS50071">
    <property type="entry name" value="HOMEOBOX_2"/>
    <property type="match status" value="1"/>
</dbReference>
<feature type="compositionally biased region" description="Basic and acidic residues" evidence="3">
    <location>
        <begin position="491"/>
        <end position="504"/>
    </location>
</feature>
<feature type="compositionally biased region" description="Low complexity" evidence="3">
    <location>
        <begin position="38"/>
        <end position="60"/>
    </location>
</feature>
<dbReference type="PANTHER" id="PTHR46255:SF3">
    <property type="entry name" value="HOMEOBOX DOMAIN-CONTAINING PROTEIN"/>
    <property type="match status" value="1"/>
</dbReference>
<dbReference type="GO" id="GO:1990837">
    <property type="term" value="F:sequence-specific double-stranded DNA binding"/>
    <property type="evidence" value="ECO:0007669"/>
    <property type="project" value="TreeGrafter"/>
</dbReference>
<keyword evidence="1 2" id="KW-0539">Nucleus</keyword>
<accession>A0A1J8PT16</accession>
<dbReference type="GO" id="GO:0005634">
    <property type="term" value="C:nucleus"/>
    <property type="evidence" value="ECO:0007669"/>
    <property type="project" value="UniProtKB-SubCell"/>
</dbReference>
<organism evidence="5 6">
    <name type="scientific">Rhizopogon vesiculosus</name>
    <dbReference type="NCBI Taxonomy" id="180088"/>
    <lineage>
        <taxon>Eukaryota</taxon>
        <taxon>Fungi</taxon>
        <taxon>Dikarya</taxon>
        <taxon>Basidiomycota</taxon>
        <taxon>Agaricomycotina</taxon>
        <taxon>Agaricomycetes</taxon>
        <taxon>Agaricomycetidae</taxon>
        <taxon>Boletales</taxon>
        <taxon>Suillineae</taxon>
        <taxon>Rhizopogonaceae</taxon>
        <taxon>Rhizopogon</taxon>
    </lineage>
</organism>
<protein>
    <recommendedName>
        <fullName evidence="4">Homeobox domain-containing protein</fullName>
    </recommendedName>
</protein>
<dbReference type="AlphaFoldDB" id="A0A1J8PT16"/>
<dbReference type="CDD" id="cd00086">
    <property type="entry name" value="homeodomain"/>
    <property type="match status" value="1"/>
</dbReference>
<name>A0A1J8PT16_9AGAM</name>
<dbReference type="STRING" id="180088.A0A1J8PT16"/>
<feature type="compositionally biased region" description="Polar residues" evidence="3">
    <location>
        <begin position="1"/>
        <end position="19"/>
    </location>
</feature>
<dbReference type="SUPFAM" id="SSF46689">
    <property type="entry name" value="Homeodomain-like"/>
    <property type="match status" value="1"/>
</dbReference>
<dbReference type="PANTHER" id="PTHR46255">
    <property type="entry name" value="SHORT STATURE HOMEOBOX"/>
    <property type="match status" value="1"/>
</dbReference>
<keyword evidence="1 2" id="KW-0238">DNA-binding</keyword>
<dbReference type="InterPro" id="IPR009057">
    <property type="entry name" value="Homeodomain-like_sf"/>
</dbReference>
<feature type="region of interest" description="Disordered" evidence="3">
    <location>
        <begin position="1"/>
        <end position="124"/>
    </location>
</feature>
<evidence type="ECO:0000256" key="2">
    <source>
        <dbReference type="RuleBase" id="RU000682"/>
    </source>
</evidence>
<gene>
    <name evidence="5" type="ORF">AZE42_04758</name>
</gene>
<reference evidence="5 6" key="1">
    <citation type="submission" date="2016-03" db="EMBL/GenBank/DDBJ databases">
        <title>Comparative genomics of the ectomycorrhizal sister species Rhizopogon vinicolor and Rhizopogon vesiculosus (Basidiomycota: Boletales) reveals a divergence of the mating type B locus.</title>
        <authorList>
            <person name="Mujic A.B."/>
            <person name="Kuo A."/>
            <person name="Tritt A."/>
            <person name="Lipzen A."/>
            <person name="Chen C."/>
            <person name="Johnson J."/>
            <person name="Sharma A."/>
            <person name="Barry K."/>
            <person name="Grigoriev I.V."/>
            <person name="Spatafora J.W."/>
        </authorList>
    </citation>
    <scope>NUCLEOTIDE SEQUENCE [LARGE SCALE GENOMIC DNA]</scope>
    <source>
        <strain evidence="5 6">AM-OR11-056</strain>
    </source>
</reference>
<dbReference type="InterPro" id="IPR001356">
    <property type="entry name" value="HD"/>
</dbReference>
<keyword evidence="1 2" id="KW-0371">Homeobox</keyword>
<dbReference type="Proteomes" id="UP000183567">
    <property type="component" value="Unassembled WGS sequence"/>
</dbReference>
<dbReference type="Gene3D" id="1.10.10.60">
    <property type="entry name" value="Homeodomain-like"/>
    <property type="match status" value="1"/>
</dbReference>
<proteinExistence type="predicted"/>
<comment type="caution">
    <text evidence="5">The sequence shown here is derived from an EMBL/GenBank/DDBJ whole genome shotgun (WGS) entry which is preliminary data.</text>
</comment>
<evidence type="ECO:0000256" key="1">
    <source>
        <dbReference type="PROSITE-ProRule" id="PRU00108"/>
    </source>
</evidence>
<feature type="region of interest" description="Disordered" evidence="3">
    <location>
        <begin position="450"/>
        <end position="504"/>
    </location>
</feature>
<feature type="compositionally biased region" description="Polar residues" evidence="3">
    <location>
        <begin position="195"/>
        <end position="204"/>
    </location>
</feature>
<sequence>MSNSLTPTTVNIPSSQSHTLPLIPSRRIHNESIHPKLSKSTSSSHSPTHDTTIYPPTTTPSKKRSRRSHSDNMTVEHASSISDTSSQSGMADNETEAERSQQSEVSAPTAPAAKKKRTRTLTTPQQSAVLHALLAKSRFPTTVMREEVGRQIGLSARKVQIWFQNQRQKARRPQSDSAPLSRPPQFGPFPNVPPSASSSHTAPMSESVFPDTPEPSASQTAVPESGRSLDPGLSGPGIPGRHISPYPSSAEEYPRHEHATPEPSTSIANRNSRVVQEFPSLTLREPAPRLLAPRQFLMHESEQSPPSSRVLPPIHSSPLESRISTDPYVPSTSSSRLSHSSPSIMHLQEPASHHTEHSISATLGISPPFALQPQPQWDPHSFIPYTRPDFASFLPSAARGSISILGTRDRVVPHVSPDSARRMEYYPSSGERIRPSSSQAGLYTHRDMVYSSPGLPPTRSRHLPSSSLSRLDALRSPREYPSHQPSFTGDDGMHSDGDEPTRHH</sequence>
<dbReference type="OrthoDB" id="6159439at2759"/>
<dbReference type="GO" id="GO:0000981">
    <property type="term" value="F:DNA-binding transcription factor activity, RNA polymerase II-specific"/>
    <property type="evidence" value="ECO:0007669"/>
    <property type="project" value="TreeGrafter"/>
</dbReference>
<feature type="region of interest" description="Disordered" evidence="3">
    <location>
        <begin position="300"/>
        <end position="342"/>
    </location>
</feature>
<dbReference type="InterPro" id="IPR052631">
    <property type="entry name" value="Paired_homeobox_Bicoid"/>
</dbReference>